<keyword evidence="4" id="KW-1185">Reference proteome</keyword>
<dbReference type="Proteomes" id="UP000832011">
    <property type="component" value="Chromosome"/>
</dbReference>
<accession>A0ABY4E0M0</accession>
<name>A0ABY4E0M0_9NEIS</name>
<feature type="region of interest" description="Disordered" evidence="1">
    <location>
        <begin position="158"/>
        <end position="180"/>
    </location>
</feature>
<feature type="compositionally biased region" description="Basic and acidic residues" evidence="1">
    <location>
        <begin position="171"/>
        <end position="180"/>
    </location>
</feature>
<dbReference type="EMBL" id="CP091511">
    <property type="protein sequence ID" value="UOO89351.1"/>
    <property type="molecule type" value="Genomic_DNA"/>
</dbReference>
<evidence type="ECO:0000313" key="4">
    <source>
        <dbReference type="Proteomes" id="UP000832011"/>
    </source>
</evidence>
<proteinExistence type="predicted"/>
<feature type="compositionally biased region" description="Polar residues" evidence="1">
    <location>
        <begin position="158"/>
        <end position="170"/>
    </location>
</feature>
<protein>
    <recommendedName>
        <fullName evidence="5">Porin</fullName>
    </recommendedName>
</protein>
<organism evidence="3 4">
    <name type="scientific">Vitreoscilla massiliensis</name>
    <dbReference type="NCBI Taxonomy" id="1689272"/>
    <lineage>
        <taxon>Bacteria</taxon>
        <taxon>Pseudomonadati</taxon>
        <taxon>Pseudomonadota</taxon>
        <taxon>Betaproteobacteria</taxon>
        <taxon>Neisseriales</taxon>
        <taxon>Neisseriaceae</taxon>
        <taxon>Vitreoscilla</taxon>
    </lineage>
</organism>
<feature type="chain" id="PRO_5045110333" description="Porin" evidence="2">
    <location>
        <begin position="23"/>
        <end position="362"/>
    </location>
</feature>
<feature type="signal peptide" evidence="2">
    <location>
        <begin position="1"/>
        <end position="22"/>
    </location>
</feature>
<sequence>MLKIPLSCGLLLLSAHSPLLWAETTAQAAPERNALGELIETTVEDWGERVPQLLPAQSDRATVPPQTETEDATKLDQHHGKWRRRIDTWAHGIDDWFGEPDPDRPASANVRLMLDQTWSEHEGYHVKPRIRGRIKLPTLERRFSVVFGDDSLDDQLATSSQLQDNHSAVNSDKRYDARNTRESNQSLALRWSKGMKNIGVDTDLDLGVRSGDDVYVRAKASKDWRIAEHVTTRAEQIYRYGIDSKHYVRSNFEIKHQRDGQPFIANQVDLTYADDDQDAGISWGNTVLREHQFFKGNRMSYGISASGSSKKSHFNSYGPFVSWRQPFLRDWFFVQADVNYKNNRDEDRDHEIGTFVRLEAIF</sequence>
<evidence type="ECO:0008006" key="5">
    <source>
        <dbReference type="Google" id="ProtNLM"/>
    </source>
</evidence>
<gene>
    <name evidence="3" type="ORF">LVJ82_18215</name>
</gene>
<reference evidence="3 4" key="1">
    <citation type="journal article" date="2022" name="Res Sq">
        <title>Evolution of multicellular longitudinally dividing oral cavity symbionts (Neisseriaceae).</title>
        <authorList>
            <person name="Nyongesa S."/>
            <person name="Weber P."/>
            <person name="Bernet E."/>
            <person name="Pullido F."/>
            <person name="Nieckarz M."/>
            <person name="Delaby M."/>
            <person name="Nieves C."/>
            <person name="Viehboeck T."/>
            <person name="Krause N."/>
            <person name="Rivera-Millot A."/>
            <person name="Nakamura A."/>
            <person name="Vischer N."/>
            <person name="VanNieuwenhze M."/>
            <person name="Brun Y."/>
            <person name="Cava F."/>
            <person name="Bulgheresi S."/>
            <person name="Veyrier F."/>
        </authorList>
    </citation>
    <scope>NUCLEOTIDE SEQUENCE [LARGE SCALE GENOMIC DNA]</scope>
    <source>
        <strain evidence="3 4">SN4</strain>
    </source>
</reference>
<feature type="region of interest" description="Disordered" evidence="1">
    <location>
        <begin position="57"/>
        <end position="78"/>
    </location>
</feature>
<keyword evidence="2" id="KW-0732">Signal</keyword>
<dbReference type="RefSeq" id="WP_058357050.1">
    <property type="nucleotide sequence ID" value="NZ_CABKVG010000010.1"/>
</dbReference>
<evidence type="ECO:0000256" key="2">
    <source>
        <dbReference type="SAM" id="SignalP"/>
    </source>
</evidence>
<evidence type="ECO:0000313" key="3">
    <source>
        <dbReference type="EMBL" id="UOO89351.1"/>
    </source>
</evidence>
<evidence type="ECO:0000256" key="1">
    <source>
        <dbReference type="SAM" id="MobiDB-lite"/>
    </source>
</evidence>